<comment type="similarity">
    <text evidence="3 13">Belongs to the cytochrome P450 family.</text>
</comment>
<feature type="signal peptide" evidence="14">
    <location>
        <begin position="1"/>
        <end position="19"/>
    </location>
</feature>
<dbReference type="GO" id="GO:0020037">
    <property type="term" value="F:heme binding"/>
    <property type="evidence" value="ECO:0007669"/>
    <property type="project" value="InterPro"/>
</dbReference>
<evidence type="ECO:0000256" key="8">
    <source>
        <dbReference type="ARBA" id="ARBA00023002"/>
    </source>
</evidence>
<dbReference type="CDD" id="cd20653">
    <property type="entry name" value="CYP81"/>
    <property type="match status" value="1"/>
</dbReference>
<dbReference type="Gene3D" id="1.10.630.10">
    <property type="entry name" value="Cytochrome P450"/>
    <property type="match status" value="1"/>
</dbReference>
<evidence type="ECO:0000256" key="7">
    <source>
        <dbReference type="ARBA" id="ARBA00022989"/>
    </source>
</evidence>
<dbReference type="Proteomes" id="UP000029120">
    <property type="component" value="Chromosome 8"/>
</dbReference>
<keyword evidence="9 12" id="KW-0408">Iron</keyword>
<evidence type="ECO:0000256" key="2">
    <source>
        <dbReference type="ARBA" id="ARBA00004167"/>
    </source>
</evidence>
<feature type="binding site" description="axial binding residue" evidence="12">
    <location>
        <position position="447"/>
    </location>
    <ligand>
        <name>heme</name>
        <dbReference type="ChEBI" id="CHEBI:30413"/>
    </ligand>
    <ligandPart>
        <name>Fe</name>
        <dbReference type="ChEBI" id="CHEBI:18248"/>
    </ligandPart>
</feature>
<gene>
    <name evidence="15" type="ordered locus">AALP_Aa8g478100</name>
</gene>
<keyword evidence="14" id="KW-0732">Signal</keyword>
<dbReference type="InterPro" id="IPR050651">
    <property type="entry name" value="Plant_Cytochrome_P450_Monoox"/>
</dbReference>
<dbReference type="GO" id="GO:0016709">
    <property type="term" value="F:oxidoreductase activity, acting on paired donors, with incorporation or reduction of molecular oxygen, NAD(P)H as one donor, and incorporation of one atom of oxygen"/>
    <property type="evidence" value="ECO:0007669"/>
    <property type="project" value="UniProtKB-ARBA"/>
</dbReference>
<dbReference type="InterPro" id="IPR036396">
    <property type="entry name" value="Cyt_P450_sf"/>
</dbReference>
<evidence type="ECO:0000256" key="4">
    <source>
        <dbReference type="ARBA" id="ARBA00022617"/>
    </source>
</evidence>
<dbReference type="eggNOG" id="KOG0156">
    <property type="taxonomic scope" value="Eukaryota"/>
</dbReference>
<evidence type="ECO:0000256" key="10">
    <source>
        <dbReference type="ARBA" id="ARBA00023033"/>
    </source>
</evidence>
<keyword evidence="7" id="KW-1133">Transmembrane helix</keyword>
<evidence type="ECO:0008006" key="17">
    <source>
        <dbReference type="Google" id="ProtNLM"/>
    </source>
</evidence>
<evidence type="ECO:0000256" key="14">
    <source>
        <dbReference type="SAM" id="SignalP"/>
    </source>
</evidence>
<evidence type="ECO:0000256" key="5">
    <source>
        <dbReference type="ARBA" id="ARBA00022692"/>
    </source>
</evidence>
<dbReference type="GO" id="GO:0016020">
    <property type="term" value="C:membrane"/>
    <property type="evidence" value="ECO:0007669"/>
    <property type="project" value="UniProtKB-SubCell"/>
</dbReference>
<keyword evidence="8 13" id="KW-0560">Oxidoreductase</keyword>
<comment type="cofactor">
    <cofactor evidence="1 12">
        <name>heme</name>
        <dbReference type="ChEBI" id="CHEBI:30413"/>
    </cofactor>
</comment>
<dbReference type="Gramene" id="KFK28145">
    <property type="protein sequence ID" value="KFK28145"/>
    <property type="gene ID" value="AALP_AA8G478100"/>
</dbReference>
<dbReference type="PROSITE" id="PS00086">
    <property type="entry name" value="CYTOCHROME_P450"/>
    <property type="match status" value="1"/>
</dbReference>
<dbReference type="Pfam" id="PF00067">
    <property type="entry name" value="p450"/>
    <property type="match status" value="1"/>
</dbReference>
<dbReference type="SUPFAM" id="SSF48264">
    <property type="entry name" value="Cytochrome P450"/>
    <property type="match status" value="1"/>
</dbReference>
<evidence type="ECO:0000313" key="16">
    <source>
        <dbReference type="Proteomes" id="UP000029120"/>
    </source>
</evidence>
<dbReference type="InterPro" id="IPR017972">
    <property type="entry name" value="Cyt_P450_CS"/>
</dbReference>
<name>A0A087GE43_ARAAL</name>
<dbReference type="InterPro" id="IPR002401">
    <property type="entry name" value="Cyt_P450_E_grp-I"/>
</dbReference>
<keyword evidence="5" id="KW-0812">Transmembrane</keyword>
<evidence type="ECO:0000256" key="12">
    <source>
        <dbReference type="PIRSR" id="PIRSR602401-1"/>
    </source>
</evidence>
<dbReference type="PRINTS" id="PR00463">
    <property type="entry name" value="EP450I"/>
</dbReference>
<keyword evidence="11" id="KW-0472">Membrane</keyword>
<dbReference type="EMBL" id="CM002876">
    <property type="protein sequence ID" value="KFK28145.1"/>
    <property type="molecule type" value="Genomic_DNA"/>
</dbReference>
<evidence type="ECO:0000313" key="15">
    <source>
        <dbReference type="EMBL" id="KFK28145.1"/>
    </source>
</evidence>
<dbReference type="FunFam" id="1.10.630.10:FF:000026">
    <property type="entry name" value="Cytochrome P450 82C4"/>
    <property type="match status" value="1"/>
</dbReference>
<proteinExistence type="inferred from homology"/>
<keyword evidence="6 12" id="KW-0479">Metal-binding</keyword>
<dbReference type="OrthoDB" id="1055148at2759"/>
<protein>
    <recommendedName>
        <fullName evidence="17">Cytochrome P450</fullName>
    </recommendedName>
</protein>
<keyword evidence="16" id="KW-1185">Reference proteome</keyword>
<evidence type="ECO:0000256" key="13">
    <source>
        <dbReference type="RuleBase" id="RU000461"/>
    </source>
</evidence>
<sequence length="477" mass="54829">MFQFCFLLMILLFPLLYIAYNIRSKTQRFNIPPSPPGLPVVGHLHLLQPLLHRFFHGISEKYGPIFTLRFGFRRVVVISSYPLVKECFTGQNDVVLSNRPSSLTNKYISYNNTTLGTLPYNDHWKNLRRISSVEILFPHRLDSFYHIRRDEIHRLLTSLARDNTTKGDHKLDSFKEVELEPLLSDLTLNNIVRMVTGKRYYGDDVKNKEEAEIFKNLIKDIFTKIGASQPSDNLPFLKFFGSKYEEKVKSIGKSVDEVLQRLLDECRKDKKGNTMINHLMSLQDQEPEYYNDVTIKGLMMAMIIPGSDTSSVGIGWVMTHLLNHCDVLNKARAEIDEKIGQDRLIDEQDISDLPYLQNIVSETFRLTPVGPLLLPRQASEDIKIGGYDVPRGTIVLINAWAIHRDPELWHDPEKFYPDRFNGKEIKTDESSDNVRTLMPFGNGRRLCPGAGLAQKIVTWTVGALVQCFDWERVRASL</sequence>
<dbReference type="PRINTS" id="PR00385">
    <property type="entry name" value="P450"/>
</dbReference>
<dbReference type="InterPro" id="IPR001128">
    <property type="entry name" value="Cyt_P450"/>
</dbReference>
<evidence type="ECO:0000256" key="3">
    <source>
        <dbReference type="ARBA" id="ARBA00010617"/>
    </source>
</evidence>
<keyword evidence="10 13" id="KW-0503">Monooxygenase</keyword>
<evidence type="ECO:0000256" key="11">
    <source>
        <dbReference type="ARBA" id="ARBA00023136"/>
    </source>
</evidence>
<comment type="subcellular location">
    <subcellularLocation>
        <location evidence="2">Membrane</location>
        <topology evidence="2">Single-pass membrane protein</topology>
    </subcellularLocation>
</comment>
<evidence type="ECO:0000256" key="9">
    <source>
        <dbReference type="ARBA" id="ARBA00023004"/>
    </source>
</evidence>
<accession>A0A087GE43</accession>
<organism evidence="15 16">
    <name type="scientific">Arabis alpina</name>
    <name type="common">Alpine rock-cress</name>
    <dbReference type="NCBI Taxonomy" id="50452"/>
    <lineage>
        <taxon>Eukaryota</taxon>
        <taxon>Viridiplantae</taxon>
        <taxon>Streptophyta</taxon>
        <taxon>Embryophyta</taxon>
        <taxon>Tracheophyta</taxon>
        <taxon>Spermatophyta</taxon>
        <taxon>Magnoliopsida</taxon>
        <taxon>eudicotyledons</taxon>
        <taxon>Gunneridae</taxon>
        <taxon>Pentapetalae</taxon>
        <taxon>rosids</taxon>
        <taxon>malvids</taxon>
        <taxon>Brassicales</taxon>
        <taxon>Brassicaceae</taxon>
        <taxon>Arabideae</taxon>
        <taxon>Arabis</taxon>
    </lineage>
</organism>
<dbReference type="GO" id="GO:0005506">
    <property type="term" value="F:iron ion binding"/>
    <property type="evidence" value="ECO:0007669"/>
    <property type="project" value="InterPro"/>
</dbReference>
<dbReference type="PANTHER" id="PTHR47947">
    <property type="entry name" value="CYTOCHROME P450 82C3-RELATED"/>
    <property type="match status" value="1"/>
</dbReference>
<dbReference type="AlphaFoldDB" id="A0A087GE43"/>
<feature type="chain" id="PRO_5001821932" description="Cytochrome P450" evidence="14">
    <location>
        <begin position="20"/>
        <end position="477"/>
    </location>
</feature>
<reference evidence="16" key="1">
    <citation type="journal article" date="2015" name="Nat. Plants">
        <title>Genome expansion of Arabis alpina linked with retrotransposition and reduced symmetric DNA methylation.</title>
        <authorList>
            <person name="Willing E.M."/>
            <person name="Rawat V."/>
            <person name="Mandakova T."/>
            <person name="Maumus F."/>
            <person name="James G.V."/>
            <person name="Nordstroem K.J."/>
            <person name="Becker C."/>
            <person name="Warthmann N."/>
            <person name="Chica C."/>
            <person name="Szarzynska B."/>
            <person name="Zytnicki M."/>
            <person name="Albani M.C."/>
            <person name="Kiefer C."/>
            <person name="Bergonzi S."/>
            <person name="Castaings L."/>
            <person name="Mateos J.L."/>
            <person name="Berns M.C."/>
            <person name="Bujdoso N."/>
            <person name="Piofczyk T."/>
            <person name="de Lorenzo L."/>
            <person name="Barrero-Sicilia C."/>
            <person name="Mateos I."/>
            <person name="Piednoel M."/>
            <person name="Hagmann J."/>
            <person name="Chen-Min-Tao R."/>
            <person name="Iglesias-Fernandez R."/>
            <person name="Schuster S.C."/>
            <person name="Alonso-Blanco C."/>
            <person name="Roudier F."/>
            <person name="Carbonero P."/>
            <person name="Paz-Ares J."/>
            <person name="Davis S.J."/>
            <person name="Pecinka A."/>
            <person name="Quesneville H."/>
            <person name="Colot V."/>
            <person name="Lysak M.A."/>
            <person name="Weigel D."/>
            <person name="Coupland G."/>
            <person name="Schneeberger K."/>
        </authorList>
    </citation>
    <scope>NUCLEOTIDE SEQUENCE [LARGE SCALE GENOMIC DNA]</scope>
    <source>
        <strain evidence="16">cv. Pajares</strain>
    </source>
</reference>
<evidence type="ECO:0000256" key="6">
    <source>
        <dbReference type="ARBA" id="ARBA00022723"/>
    </source>
</evidence>
<evidence type="ECO:0000256" key="1">
    <source>
        <dbReference type="ARBA" id="ARBA00001971"/>
    </source>
</evidence>
<dbReference type="PANTHER" id="PTHR47947:SF62">
    <property type="entry name" value="CYTOCHROME P450, FAMILY 81, SUBFAMILY D, POLYPEPTIDE 5"/>
    <property type="match status" value="1"/>
</dbReference>
<keyword evidence="4 12" id="KW-0349">Heme</keyword>